<evidence type="ECO:0000313" key="3">
    <source>
        <dbReference type="Proteomes" id="UP000051264"/>
    </source>
</evidence>
<keyword evidence="1" id="KW-0812">Transmembrane</keyword>
<dbReference type="STRING" id="1423747.FC69_GL001380"/>
<dbReference type="EMBL" id="AZEX01000039">
    <property type="protein sequence ID" value="KRL60034.1"/>
    <property type="molecule type" value="Genomic_DNA"/>
</dbReference>
<dbReference type="Proteomes" id="UP000051264">
    <property type="component" value="Unassembled WGS sequence"/>
</dbReference>
<comment type="caution">
    <text evidence="2">The sequence shown here is derived from an EMBL/GenBank/DDBJ whole genome shotgun (WGS) entry which is preliminary data.</text>
</comment>
<evidence type="ECO:0000313" key="2">
    <source>
        <dbReference type="EMBL" id="KRL60034.1"/>
    </source>
</evidence>
<feature type="transmembrane region" description="Helical" evidence="1">
    <location>
        <begin position="93"/>
        <end position="111"/>
    </location>
</feature>
<dbReference type="RefSeq" id="WP_025083369.1">
    <property type="nucleotide sequence ID" value="NZ_AZEX01000039.1"/>
</dbReference>
<dbReference type="PATRIC" id="fig|1423747.3.peg.1407"/>
<accession>A0A0R1S040</accession>
<feature type="transmembrane region" description="Helical" evidence="1">
    <location>
        <begin position="41"/>
        <end position="60"/>
    </location>
</feature>
<reference evidence="2 3" key="1">
    <citation type="journal article" date="2015" name="Genome Announc.">
        <title>Expanding the biotechnology potential of lactobacilli through comparative genomics of 213 strains and associated genera.</title>
        <authorList>
            <person name="Sun Z."/>
            <person name="Harris H.M."/>
            <person name="McCann A."/>
            <person name="Guo C."/>
            <person name="Argimon S."/>
            <person name="Zhang W."/>
            <person name="Yang X."/>
            <person name="Jeffery I.B."/>
            <person name="Cooney J.C."/>
            <person name="Kagawa T.F."/>
            <person name="Liu W."/>
            <person name="Song Y."/>
            <person name="Salvetti E."/>
            <person name="Wrobel A."/>
            <person name="Rasinkangas P."/>
            <person name="Parkhill J."/>
            <person name="Rea M.C."/>
            <person name="O'Sullivan O."/>
            <person name="Ritari J."/>
            <person name="Douillard F.P."/>
            <person name="Paul Ross R."/>
            <person name="Yang R."/>
            <person name="Briner A.E."/>
            <person name="Felis G.E."/>
            <person name="de Vos W.M."/>
            <person name="Barrangou R."/>
            <person name="Klaenhammer T.R."/>
            <person name="Caufield P.W."/>
            <person name="Cui Y."/>
            <person name="Zhang H."/>
            <person name="O'Toole P.W."/>
        </authorList>
    </citation>
    <scope>NUCLEOTIDE SEQUENCE [LARGE SCALE GENOMIC DNA]</scope>
    <source>
        <strain evidence="2 3">DSM 14340</strain>
    </source>
</reference>
<dbReference type="AlphaFoldDB" id="A0A0R1S040"/>
<feature type="transmembrane region" description="Helical" evidence="1">
    <location>
        <begin position="123"/>
        <end position="143"/>
    </location>
</feature>
<feature type="transmembrane region" description="Helical" evidence="1">
    <location>
        <begin position="7"/>
        <end position="29"/>
    </location>
</feature>
<organism evidence="2 3">
    <name type="scientific">Latilactobacillus fuchuensis DSM 14340 = JCM 11249</name>
    <dbReference type="NCBI Taxonomy" id="1423747"/>
    <lineage>
        <taxon>Bacteria</taxon>
        <taxon>Bacillati</taxon>
        <taxon>Bacillota</taxon>
        <taxon>Bacilli</taxon>
        <taxon>Lactobacillales</taxon>
        <taxon>Lactobacillaceae</taxon>
        <taxon>Latilactobacillus</taxon>
    </lineage>
</organism>
<gene>
    <name evidence="2" type="ORF">FC69_GL001380</name>
</gene>
<protein>
    <submittedName>
        <fullName evidence="2">Membrane protein</fullName>
    </submittedName>
</protein>
<keyword evidence="1" id="KW-0472">Membrane</keyword>
<name>A0A0R1S040_9LACO</name>
<dbReference type="eggNOG" id="ENOG50300GJ">
    <property type="taxonomic scope" value="Bacteria"/>
</dbReference>
<keyword evidence="1" id="KW-1133">Transmembrane helix</keyword>
<dbReference type="OrthoDB" id="2313682at2"/>
<evidence type="ECO:0000256" key="1">
    <source>
        <dbReference type="SAM" id="Phobius"/>
    </source>
</evidence>
<sequence>MSKQKSILINLFFLMIPYLLTIMIAAIAYDSLVIHSNTWDRTIFGGIVASILLYFVKMPVERPLTIINDLTPSLILKKLTALFLIGDSTFKKIGTFIIDFVLFCVGTYLIRHFLPLPFISGSFLGWCVAALFISVTIGFSIGFNDLTIQQDTSVEND</sequence>
<proteinExistence type="predicted"/>